<dbReference type="RefSeq" id="WP_111478385.1">
    <property type="nucleotide sequence ID" value="NZ_QHKM01000003.1"/>
</dbReference>
<keyword evidence="1" id="KW-0812">Transmembrane</keyword>
<feature type="transmembrane region" description="Helical" evidence="1">
    <location>
        <begin position="497"/>
        <end position="513"/>
    </location>
</feature>
<dbReference type="OrthoDB" id="9807602at2"/>
<evidence type="ECO:0000256" key="1">
    <source>
        <dbReference type="SAM" id="Phobius"/>
    </source>
</evidence>
<keyword evidence="1" id="KW-1133">Transmembrane helix</keyword>
<feature type="transmembrane region" description="Helical" evidence="1">
    <location>
        <begin position="184"/>
        <end position="215"/>
    </location>
</feature>
<dbReference type="InterPro" id="IPR052724">
    <property type="entry name" value="GT117_domain-containing"/>
</dbReference>
<feature type="transmembrane region" description="Helical" evidence="1">
    <location>
        <begin position="227"/>
        <end position="245"/>
    </location>
</feature>
<feature type="transmembrane region" description="Helical" evidence="1">
    <location>
        <begin position="586"/>
        <end position="604"/>
    </location>
</feature>
<dbReference type="InterPro" id="IPR021280">
    <property type="entry name" value="TMEM260-like"/>
</dbReference>
<accession>A0A328BM02</accession>
<feature type="transmembrane region" description="Helical" evidence="1">
    <location>
        <begin position="122"/>
        <end position="142"/>
    </location>
</feature>
<dbReference type="AlphaFoldDB" id="A0A328BM02"/>
<gene>
    <name evidence="2" type="ORF">DLM85_12225</name>
</gene>
<feature type="transmembrane region" description="Helical" evidence="1">
    <location>
        <begin position="154"/>
        <end position="172"/>
    </location>
</feature>
<proteinExistence type="predicted"/>
<dbReference type="Proteomes" id="UP000248553">
    <property type="component" value="Unassembled WGS sequence"/>
</dbReference>
<evidence type="ECO:0000313" key="3">
    <source>
        <dbReference type="Proteomes" id="UP000248553"/>
    </source>
</evidence>
<name>A0A328BM02_9BACT</name>
<dbReference type="PANTHER" id="PTHR16214:SF3">
    <property type="entry name" value="TRANSMEMBRANE PROTEIN 260"/>
    <property type="match status" value="1"/>
</dbReference>
<reference evidence="3" key="1">
    <citation type="submission" date="2018-05" db="EMBL/GenBank/DDBJ databases">
        <authorList>
            <person name="Nie L."/>
        </authorList>
    </citation>
    <scope>NUCLEOTIDE SEQUENCE [LARGE SCALE GENOMIC DNA]</scope>
    <source>
        <strain evidence="3">NL</strain>
    </source>
</reference>
<keyword evidence="1" id="KW-0472">Membrane</keyword>
<dbReference type="PANTHER" id="PTHR16214">
    <property type="entry name" value="TRANSMEMBRANE PROTEIN 260"/>
    <property type="match status" value="1"/>
</dbReference>
<feature type="transmembrane region" description="Helical" evidence="1">
    <location>
        <begin position="77"/>
        <end position="102"/>
    </location>
</feature>
<comment type="caution">
    <text evidence="2">The sequence shown here is derived from an EMBL/GenBank/DDBJ whole genome shotgun (WGS) entry which is preliminary data.</text>
</comment>
<protein>
    <submittedName>
        <fullName evidence="2">DUF2723 domain-containing protein</fullName>
    </submittedName>
</protein>
<feature type="transmembrane region" description="Helical" evidence="1">
    <location>
        <begin position="7"/>
        <end position="25"/>
    </location>
</feature>
<feature type="transmembrane region" description="Helical" evidence="1">
    <location>
        <begin position="265"/>
        <end position="284"/>
    </location>
</feature>
<evidence type="ECO:0000313" key="2">
    <source>
        <dbReference type="EMBL" id="RAK66964.1"/>
    </source>
</evidence>
<keyword evidence="3" id="KW-1185">Reference proteome</keyword>
<feature type="transmembrane region" description="Helical" evidence="1">
    <location>
        <begin position="520"/>
        <end position="538"/>
    </location>
</feature>
<dbReference type="EMBL" id="QHKM01000003">
    <property type="protein sequence ID" value="RAK66964.1"/>
    <property type="molecule type" value="Genomic_DNA"/>
</dbReference>
<feature type="transmembrane region" description="Helical" evidence="1">
    <location>
        <begin position="53"/>
        <end position="70"/>
    </location>
</feature>
<dbReference type="Pfam" id="PF11028">
    <property type="entry name" value="TMEM260-like"/>
    <property type="match status" value="1"/>
</dbReference>
<organism evidence="2 3">
    <name type="scientific">Hymenobacter edaphi</name>
    <dbReference type="NCBI Taxonomy" id="2211146"/>
    <lineage>
        <taxon>Bacteria</taxon>
        <taxon>Pseudomonadati</taxon>
        <taxon>Bacteroidota</taxon>
        <taxon>Cytophagia</taxon>
        <taxon>Cytophagales</taxon>
        <taxon>Hymenobacteraceae</taxon>
        <taxon>Hymenobacter</taxon>
    </lineage>
</organism>
<sequence length="1010" mass="114346">MQRYSRLNNLVGWLVFAVATITYLLTLEPTASFWDCGEFIACSYKLLVPHPPGAPTFLLLGRLFSLLSFGDVTKVSVLVNALSGLSSSFTVLFLFWTITMLAKKLVLGRPGMHDDRHAEPSSGQTLLILGSGVVGALALAFSDSFWFNAVEAEVYAMSSLCTAAVVWLMLKWENRADEYDSDKWLILIAYVMGLSIGVHLLNLLAIPALGLIYYFRRTATPTWTGGFITLVVSSVIVGVILAGIIPGLPSIAGWFEVLFVNSFGLPFSSGLIFFLIVFFGLLWFGFRYSKQRSSRLLNTALLSLVFILIGYSSYLIIPIRSSFLPTINENTPNDVLSFVSYLKREQYGDRPLLYGPQFSAQPYDQKEGAPRYVRGKDKYEIAEHRLETLYRDEDKVLLPRLYSPDPGHIQQYQKWGVDVRQTQDPETGQTAYAKPTMGENLGFLFRYQMGHMFWRYFMWNFVGRDSDVQQAGVMWPNEGSNSGLPERIADSKARNNFFAIPLLLGIVGLFFHARRDGNNALMVGFLFLFTGLAIVIYLNQPPIEPRERDYTFAGATYAFAIWIGLGVLGLAALLRTVLKSDSARGGIAVAIGLVAPALMAAQGWNDHDRSDRYNSVDSAKNLLNSLQPNAILFTNGDNDTFPLWYAQEVEGVRTDVRVAVLSYLNTDWYIDQMKRRSYKSQPLPISMEHSVYQQGTNDYLPYAENPAVKEVDLKQFMQLVEQNSPLLQVQTQSGRPLLSFPTRKFYLPIDTVAVEKMGLVLPERRNQVVSRMEWDMGRGAIEKKNLVILDMLATNNWQRPIYFSSTVNTQDFMNLQPYFQLEGMAYRVLPIKDPGFNPQSNQEGYVAKDLMYDIMMKRFAYRNLDRADIFYDENNLRFPANYRDKFYRLAQSYVDAGDNAKAKEVMNYCFKVMPDKAIPYDYYVPQFVVPLVKVGETQRANEIMDTMTNRAQQALAYYNTAPDGGLFDLEVQLNLLTLQSVYRAAEQVGDRGRATKALNLLQQYYPQQGG</sequence>
<feature type="transmembrane region" description="Helical" evidence="1">
    <location>
        <begin position="550"/>
        <end position="574"/>
    </location>
</feature>
<feature type="transmembrane region" description="Helical" evidence="1">
    <location>
        <begin position="296"/>
        <end position="317"/>
    </location>
</feature>